<dbReference type="InterPro" id="IPR054297">
    <property type="entry name" value="DUF7033"/>
</dbReference>
<dbReference type="Pfam" id="PF23019">
    <property type="entry name" value="DUF7033"/>
    <property type="match status" value="1"/>
</dbReference>
<dbReference type="Gene3D" id="3.20.20.370">
    <property type="entry name" value="Glycoside hydrolase/deacetylase"/>
    <property type="match status" value="1"/>
</dbReference>
<accession>A0A8J6QPD6</accession>
<dbReference type="EMBL" id="JACWUN010000001">
    <property type="protein sequence ID" value="MBD1399355.1"/>
    <property type="molecule type" value="Genomic_DNA"/>
</dbReference>
<dbReference type="InterPro" id="IPR011330">
    <property type="entry name" value="Glyco_hydro/deAcase_b/a-brl"/>
</dbReference>
<name>A0A8J6QPD6_9BACT</name>
<organism evidence="2 3">
    <name type="scientific">Pelovirga terrestris</name>
    <dbReference type="NCBI Taxonomy" id="2771352"/>
    <lineage>
        <taxon>Bacteria</taxon>
        <taxon>Pseudomonadati</taxon>
        <taxon>Thermodesulfobacteriota</taxon>
        <taxon>Desulfuromonadia</taxon>
        <taxon>Geobacterales</taxon>
        <taxon>Geobacteraceae</taxon>
        <taxon>Pelovirga</taxon>
    </lineage>
</organism>
<dbReference type="Proteomes" id="UP000632828">
    <property type="component" value="Unassembled WGS sequence"/>
</dbReference>
<protein>
    <submittedName>
        <fullName evidence="2">Polysaccharide deacetylase family protein</fullName>
    </submittedName>
</protein>
<dbReference type="GO" id="GO:0005975">
    <property type="term" value="P:carbohydrate metabolic process"/>
    <property type="evidence" value="ECO:0007669"/>
    <property type="project" value="InterPro"/>
</dbReference>
<evidence type="ECO:0000313" key="3">
    <source>
        <dbReference type="Proteomes" id="UP000632828"/>
    </source>
</evidence>
<dbReference type="RefSeq" id="WP_191153622.1">
    <property type="nucleotide sequence ID" value="NZ_JACWUN010000001.1"/>
</dbReference>
<dbReference type="SUPFAM" id="SSF88713">
    <property type="entry name" value="Glycoside hydrolase/deacetylase"/>
    <property type="match status" value="1"/>
</dbReference>
<gene>
    <name evidence="2" type="ORF">ICT70_01570</name>
</gene>
<sequence>MLPDTDFWESYANGNQVEIIKREVNDYSIFQSVRNTRQDVCDESGFATSQDIVLSSFWLLSRFEEYTSTEELDQHERFKYTNSLLYEDLGKSLVHLYAKQLALWIKEQYGISIPLRSEGMEAVISHDIDVPYYFGKARSVLSGAKARLNSEGVGSCADHLLSYVKVRSGLEKDRYATFDYIMQTQAQRGIKSTWFILLSDNLWGLDHKKYAKQLQGIAAAGHEIGLHPGYDSYLNPEKRSAEKKAIEQLSGSLITGARSHFLRFKIPESYRVSYDTGLTYDSTLGFAEREGFRAGFCSPFKPFDLQQRQTVDMLEIPMAIMDGTFRDYQHLQPAEAEVRIKAMIDHVADIHGTIVFNWHNTFLLAEEPGWRNVYENSLDYLIEKNAVFSTANDLARKWSERW</sequence>
<keyword evidence="3" id="KW-1185">Reference proteome</keyword>
<dbReference type="CDD" id="cd10931">
    <property type="entry name" value="CE4_u7"/>
    <property type="match status" value="1"/>
</dbReference>
<dbReference type="AlphaFoldDB" id="A0A8J6QPD6"/>
<evidence type="ECO:0000313" key="2">
    <source>
        <dbReference type="EMBL" id="MBD1399355.1"/>
    </source>
</evidence>
<feature type="domain" description="DUF7033" evidence="1">
    <location>
        <begin position="50"/>
        <end position="134"/>
    </location>
</feature>
<evidence type="ECO:0000259" key="1">
    <source>
        <dbReference type="Pfam" id="PF23019"/>
    </source>
</evidence>
<comment type="caution">
    <text evidence="2">The sequence shown here is derived from an EMBL/GenBank/DDBJ whole genome shotgun (WGS) entry which is preliminary data.</text>
</comment>
<proteinExistence type="predicted"/>
<reference evidence="2" key="1">
    <citation type="submission" date="2020-09" db="EMBL/GenBank/DDBJ databases">
        <title>Pelobacter alkaliphilus sp. nov., a novel anaerobic arsenate-reducing bacterium from terrestrial mud volcano.</title>
        <authorList>
            <person name="Khomyakova M.A."/>
            <person name="Merkel A.Y."/>
            <person name="Slobodkin A.I."/>
        </authorList>
    </citation>
    <scope>NUCLEOTIDE SEQUENCE</scope>
    <source>
        <strain evidence="2">M08fum</strain>
    </source>
</reference>